<dbReference type="Proteomes" id="UP000245870">
    <property type="component" value="Unassembled WGS sequence"/>
</dbReference>
<proteinExistence type="predicted"/>
<comment type="caution">
    <text evidence="2">The sequence shown here is derived from an EMBL/GenBank/DDBJ whole genome shotgun (WGS) entry which is preliminary data.</text>
</comment>
<keyword evidence="1" id="KW-0802">TPR repeat</keyword>
<accession>A0A2U0ULV0</accession>
<gene>
    <name evidence="2" type="ORF">C7379_102103</name>
</gene>
<sequence length="81" mass="9661">MRTKKPNVFYLCKYETYEIQPPMTANDYYLKGNEYRKQGDFASAMNNYMEAIRLDANSPAVEAKRMLDDIMNFYCKDFYNP</sequence>
<evidence type="ECO:0000313" key="2">
    <source>
        <dbReference type="EMBL" id="PVX58585.1"/>
    </source>
</evidence>
<dbReference type="InterPro" id="IPR011990">
    <property type="entry name" value="TPR-like_helical_dom_sf"/>
</dbReference>
<evidence type="ECO:0000313" key="3">
    <source>
        <dbReference type="Proteomes" id="UP000245870"/>
    </source>
</evidence>
<evidence type="ECO:0000256" key="1">
    <source>
        <dbReference type="PROSITE-ProRule" id="PRU00339"/>
    </source>
</evidence>
<dbReference type="PROSITE" id="PS50005">
    <property type="entry name" value="TPR"/>
    <property type="match status" value="1"/>
</dbReference>
<keyword evidence="3" id="KW-1185">Reference proteome</keyword>
<organism evidence="2 3">
    <name type="scientific">Hallella colorans</name>
    <dbReference type="NCBI Taxonomy" id="1703337"/>
    <lineage>
        <taxon>Bacteria</taxon>
        <taxon>Pseudomonadati</taxon>
        <taxon>Bacteroidota</taxon>
        <taxon>Bacteroidia</taxon>
        <taxon>Bacteroidales</taxon>
        <taxon>Prevotellaceae</taxon>
        <taxon>Hallella</taxon>
    </lineage>
</organism>
<dbReference type="Gene3D" id="1.25.40.10">
    <property type="entry name" value="Tetratricopeptide repeat domain"/>
    <property type="match status" value="1"/>
</dbReference>
<dbReference type="SMART" id="SM00028">
    <property type="entry name" value="TPR"/>
    <property type="match status" value="1"/>
</dbReference>
<dbReference type="SUPFAM" id="SSF48452">
    <property type="entry name" value="TPR-like"/>
    <property type="match status" value="1"/>
</dbReference>
<reference evidence="2 3" key="1">
    <citation type="submission" date="2018-05" db="EMBL/GenBank/DDBJ databases">
        <title>Genomic Encyclopedia of Type Strains, Phase IV (KMG-IV): sequencing the most valuable type-strain genomes for metagenomic binning, comparative biology and taxonomic classification.</title>
        <authorList>
            <person name="Goeker M."/>
        </authorList>
    </citation>
    <scope>NUCLEOTIDE SEQUENCE [LARGE SCALE GENOMIC DNA]</scope>
    <source>
        <strain evidence="2 3">DSM 100333</strain>
    </source>
</reference>
<protein>
    <submittedName>
        <fullName evidence="2">TPR repeat protein</fullName>
    </submittedName>
</protein>
<dbReference type="AlphaFoldDB" id="A0A2U0ULV0"/>
<dbReference type="InterPro" id="IPR019734">
    <property type="entry name" value="TPR_rpt"/>
</dbReference>
<dbReference type="Pfam" id="PF13414">
    <property type="entry name" value="TPR_11"/>
    <property type="match status" value="1"/>
</dbReference>
<dbReference type="EMBL" id="QENY01000002">
    <property type="protein sequence ID" value="PVX58585.1"/>
    <property type="molecule type" value="Genomic_DNA"/>
</dbReference>
<name>A0A2U0ULV0_9BACT</name>
<feature type="repeat" description="TPR" evidence="1">
    <location>
        <begin position="25"/>
        <end position="58"/>
    </location>
</feature>